<feature type="region of interest" description="Disordered" evidence="1">
    <location>
        <begin position="25"/>
        <end position="73"/>
    </location>
</feature>
<dbReference type="AlphaFoldDB" id="A0A918INH5"/>
<feature type="chain" id="PRO_5038592429" description="Secreted protein" evidence="2">
    <location>
        <begin position="26"/>
        <end position="125"/>
    </location>
</feature>
<evidence type="ECO:0000256" key="2">
    <source>
        <dbReference type="SAM" id="SignalP"/>
    </source>
</evidence>
<feature type="compositionally biased region" description="Polar residues" evidence="1">
    <location>
        <begin position="30"/>
        <end position="41"/>
    </location>
</feature>
<name>A0A918INH5_9ACTN</name>
<reference evidence="3" key="2">
    <citation type="submission" date="2020-09" db="EMBL/GenBank/DDBJ databases">
        <authorList>
            <person name="Sun Q."/>
            <person name="Ohkuma M."/>
        </authorList>
    </citation>
    <scope>NUCLEOTIDE SEQUENCE</scope>
    <source>
        <strain evidence="3">JCM 4714</strain>
    </source>
</reference>
<feature type="compositionally biased region" description="Polar residues" evidence="1">
    <location>
        <begin position="51"/>
        <end position="60"/>
    </location>
</feature>
<evidence type="ECO:0000313" key="4">
    <source>
        <dbReference type="Proteomes" id="UP000655443"/>
    </source>
</evidence>
<keyword evidence="4" id="KW-1185">Reference proteome</keyword>
<protein>
    <recommendedName>
        <fullName evidence="5">Secreted protein</fullName>
    </recommendedName>
</protein>
<evidence type="ECO:0000313" key="3">
    <source>
        <dbReference type="EMBL" id="GGW24243.1"/>
    </source>
</evidence>
<dbReference type="EMBL" id="BMVG01000088">
    <property type="protein sequence ID" value="GGW24243.1"/>
    <property type="molecule type" value="Genomic_DNA"/>
</dbReference>
<reference evidence="3" key="1">
    <citation type="journal article" date="2014" name="Int. J. Syst. Evol. Microbiol.">
        <title>Complete genome sequence of Corynebacterium casei LMG S-19264T (=DSM 44701T), isolated from a smear-ripened cheese.</title>
        <authorList>
            <consortium name="US DOE Joint Genome Institute (JGI-PGF)"/>
            <person name="Walter F."/>
            <person name="Albersmeier A."/>
            <person name="Kalinowski J."/>
            <person name="Ruckert C."/>
        </authorList>
    </citation>
    <scope>NUCLEOTIDE SEQUENCE</scope>
    <source>
        <strain evidence="3">JCM 4714</strain>
    </source>
</reference>
<organism evidence="3 4">
    <name type="scientific">Streptomyces alanosinicus</name>
    <dbReference type="NCBI Taxonomy" id="68171"/>
    <lineage>
        <taxon>Bacteria</taxon>
        <taxon>Bacillati</taxon>
        <taxon>Actinomycetota</taxon>
        <taxon>Actinomycetes</taxon>
        <taxon>Kitasatosporales</taxon>
        <taxon>Streptomycetaceae</taxon>
        <taxon>Streptomyces</taxon>
    </lineage>
</organism>
<accession>A0A918INH5</accession>
<proteinExistence type="predicted"/>
<keyword evidence="2" id="KW-0732">Signal</keyword>
<dbReference type="Proteomes" id="UP000655443">
    <property type="component" value="Unassembled WGS sequence"/>
</dbReference>
<sequence length="125" mass="13004">MRNRVAILVVAAVLPLTGAVSLATAGTAGANPNSKTVTVTGSVEDCESGGSPKQVTIGTSKESHTDDSPNVKNQSKYSVTFHNITKKGRDATVLVTCQDGDTYTDGFKIMRPAGTSTTMEQDISP</sequence>
<dbReference type="RefSeq" id="WP_189960013.1">
    <property type="nucleotide sequence ID" value="NZ_BMVG01000088.1"/>
</dbReference>
<gene>
    <name evidence="3" type="ORF">GCM10010339_94080</name>
</gene>
<comment type="caution">
    <text evidence="3">The sequence shown here is derived from an EMBL/GenBank/DDBJ whole genome shotgun (WGS) entry which is preliminary data.</text>
</comment>
<evidence type="ECO:0008006" key="5">
    <source>
        <dbReference type="Google" id="ProtNLM"/>
    </source>
</evidence>
<feature type="signal peptide" evidence="2">
    <location>
        <begin position="1"/>
        <end position="25"/>
    </location>
</feature>
<evidence type="ECO:0000256" key="1">
    <source>
        <dbReference type="SAM" id="MobiDB-lite"/>
    </source>
</evidence>